<dbReference type="AlphaFoldDB" id="A0A7J7J6I7"/>
<dbReference type="OrthoDB" id="7103806at2759"/>
<proteinExistence type="predicted"/>
<name>A0A7J7J6I7_BUGNE</name>
<feature type="repeat" description="TPR" evidence="1">
    <location>
        <begin position="16"/>
        <end position="49"/>
    </location>
</feature>
<evidence type="ECO:0000313" key="3">
    <source>
        <dbReference type="Proteomes" id="UP000593567"/>
    </source>
</evidence>
<dbReference type="Proteomes" id="UP000593567">
    <property type="component" value="Unassembled WGS sequence"/>
</dbReference>
<dbReference type="SUPFAM" id="SSF48452">
    <property type="entry name" value="TPR-like"/>
    <property type="match status" value="1"/>
</dbReference>
<reference evidence="2" key="1">
    <citation type="submission" date="2020-06" db="EMBL/GenBank/DDBJ databases">
        <title>Draft genome of Bugula neritina, a colonial animal packing powerful symbionts and potential medicines.</title>
        <authorList>
            <person name="Rayko M."/>
        </authorList>
    </citation>
    <scope>NUCLEOTIDE SEQUENCE [LARGE SCALE GENOMIC DNA]</scope>
    <source>
        <strain evidence="2">Kwan_BN1</strain>
    </source>
</reference>
<sequence length="78" mass="8886">MRLAIYGSDAKNFDIAVSYNNIGFVYNTQGRYIEALEYYSKFIDIALAVYGQDALHQDVAVGYSNIELFKHEASCLRH</sequence>
<dbReference type="Gene3D" id="1.25.40.10">
    <property type="entry name" value="Tetratricopeptide repeat domain"/>
    <property type="match status" value="1"/>
</dbReference>
<organism evidence="2 3">
    <name type="scientific">Bugula neritina</name>
    <name type="common">Brown bryozoan</name>
    <name type="synonym">Sertularia neritina</name>
    <dbReference type="NCBI Taxonomy" id="10212"/>
    <lineage>
        <taxon>Eukaryota</taxon>
        <taxon>Metazoa</taxon>
        <taxon>Spiralia</taxon>
        <taxon>Lophotrochozoa</taxon>
        <taxon>Bryozoa</taxon>
        <taxon>Gymnolaemata</taxon>
        <taxon>Cheilostomatida</taxon>
        <taxon>Flustrina</taxon>
        <taxon>Buguloidea</taxon>
        <taxon>Bugulidae</taxon>
        <taxon>Bugula</taxon>
    </lineage>
</organism>
<accession>A0A7J7J6I7</accession>
<protein>
    <submittedName>
        <fullName evidence="2">Uncharacterized protein</fullName>
    </submittedName>
</protein>
<keyword evidence="1" id="KW-0802">TPR repeat</keyword>
<dbReference type="InterPro" id="IPR011990">
    <property type="entry name" value="TPR-like_helical_dom_sf"/>
</dbReference>
<dbReference type="Pfam" id="PF13424">
    <property type="entry name" value="TPR_12"/>
    <property type="match status" value="1"/>
</dbReference>
<comment type="caution">
    <text evidence="2">The sequence shown here is derived from an EMBL/GenBank/DDBJ whole genome shotgun (WGS) entry which is preliminary data.</text>
</comment>
<dbReference type="InterPro" id="IPR019734">
    <property type="entry name" value="TPR_rpt"/>
</dbReference>
<evidence type="ECO:0000256" key="1">
    <source>
        <dbReference type="PROSITE-ProRule" id="PRU00339"/>
    </source>
</evidence>
<dbReference type="PROSITE" id="PS50005">
    <property type="entry name" value="TPR"/>
    <property type="match status" value="1"/>
</dbReference>
<dbReference type="EMBL" id="VXIV02002949">
    <property type="protein sequence ID" value="KAF6021850.1"/>
    <property type="molecule type" value="Genomic_DNA"/>
</dbReference>
<gene>
    <name evidence="2" type="ORF">EB796_019842</name>
</gene>
<evidence type="ECO:0000313" key="2">
    <source>
        <dbReference type="EMBL" id="KAF6021850.1"/>
    </source>
</evidence>
<keyword evidence="3" id="KW-1185">Reference proteome</keyword>